<evidence type="ECO:0000256" key="1">
    <source>
        <dbReference type="SAM" id="SignalP"/>
    </source>
</evidence>
<evidence type="ECO:0000313" key="3">
    <source>
        <dbReference type="Proteomes" id="UP000515498"/>
    </source>
</evidence>
<keyword evidence="1" id="KW-0732">Signal</keyword>
<feature type="signal peptide" evidence="1">
    <location>
        <begin position="1"/>
        <end position="29"/>
    </location>
</feature>
<accession>A0A7G8PQ52</accession>
<dbReference type="AlphaFoldDB" id="A0A7G8PQ52"/>
<reference evidence="2 3" key="1">
    <citation type="submission" date="2020-07" db="EMBL/GenBank/DDBJ databases">
        <title>Draft genome sequence of four isobutane-metabolizing strains capable of cometabolically degrading diverse ether contaminants.</title>
        <authorList>
            <person name="Chen W."/>
            <person name="Faulkner N."/>
            <person name="Smith C."/>
            <person name="Hyman M."/>
        </authorList>
    </citation>
    <scope>NUCLEOTIDE SEQUENCE [LARGE SCALE GENOMIC DNA]</scope>
    <source>
        <strain evidence="2 3">2A</strain>
    </source>
</reference>
<name>A0A7G8PQ52_9MYCO</name>
<evidence type="ECO:0000313" key="2">
    <source>
        <dbReference type="EMBL" id="QNJ96468.1"/>
    </source>
</evidence>
<protein>
    <submittedName>
        <fullName evidence="2">Uncharacterized protein</fullName>
    </submittedName>
</protein>
<dbReference type="EMBL" id="CP059894">
    <property type="protein sequence ID" value="QNJ96468.1"/>
    <property type="molecule type" value="Genomic_DNA"/>
</dbReference>
<feature type="chain" id="PRO_5028959578" evidence="1">
    <location>
        <begin position="30"/>
        <end position="57"/>
    </location>
</feature>
<proteinExistence type="predicted"/>
<gene>
    <name evidence="2" type="ORF">HZU40_04115</name>
</gene>
<sequence length="57" mass="6024">MKMKKFGFASIIATGFAAALVGLAAPAQADITHHDWVHEIQQHASTGQVTSTFGNGR</sequence>
<dbReference type="KEGG" id="mflu:HZU40_04115"/>
<organism evidence="2 3">
    <name type="scientific">Mycolicibacterium fluoranthenivorans</name>
    <dbReference type="NCBI Taxonomy" id="258505"/>
    <lineage>
        <taxon>Bacteria</taxon>
        <taxon>Bacillati</taxon>
        <taxon>Actinomycetota</taxon>
        <taxon>Actinomycetes</taxon>
        <taxon>Mycobacteriales</taxon>
        <taxon>Mycobacteriaceae</taxon>
        <taxon>Mycolicibacterium</taxon>
    </lineage>
</organism>
<dbReference type="Proteomes" id="UP000515498">
    <property type="component" value="Chromosome"/>
</dbReference>